<gene>
    <name evidence="9" type="ORF">R3P38DRAFT_2952017</name>
</gene>
<dbReference type="GO" id="GO:1990481">
    <property type="term" value="P:mRNA pseudouridine synthesis"/>
    <property type="evidence" value="ECO:0007669"/>
    <property type="project" value="TreeGrafter"/>
</dbReference>
<evidence type="ECO:0000256" key="7">
    <source>
        <dbReference type="SAM" id="MobiDB-lite"/>
    </source>
</evidence>
<feature type="active site" description="Nucleophile" evidence="5">
    <location>
        <position position="211"/>
    </location>
</feature>
<dbReference type="GO" id="GO:0003723">
    <property type="term" value="F:RNA binding"/>
    <property type="evidence" value="ECO:0007669"/>
    <property type="project" value="InterPro"/>
</dbReference>
<feature type="compositionally biased region" description="Basic and acidic residues" evidence="7">
    <location>
        <begin position="109"/>
        <end position="128"/>
    </location>
</feature>
<dbReference type="Proteomes" id="UP001362999">
    <property type="component" value="Unassembled WGS sequence"/>
</dbReference>
<dbReference type="GO" id="GO:0005634">
    <property type="term" value="C:nucleus"/>
    <property type="evidence" value="ECO:0007669"/>
    <property type="project" value="TreeGrafter"/>
</dbReference>
<sequence length="588" mass="66410">MLRSAVLFLRRRILQSCLANQPSFVVLFDRGRKASLLQTLRAGMDPAAVEKRPHEDEDVGTSQKRVKTMEAMEKEEVNTPEEGSADAGEKPKKARDGFPKNLKNRKGKEKNSRNPTRDRRGTRNREAAELADAGEGDDEASGEPKAPRLPKRMRALLIGFCGSGYKGMQIQQNAKTIENALFDAMVRAGAVSQDNSDDPVKVGIHRAARTDAGVHAAGNVVSLKMITNVPGVPDMTARINEELPPEIRLWGHIRVQNSFNPRTYALCDSRKYTYFFPTYTLIPPKPSSAQYRVLTEHAASLTPAMPSPIVDHPFWADSGDDAADMARKRAWRIDPEQVAQLRVTAKKYLGTHNFHNFTVDGAFSDRSNQRYMKDMEIADPVVYGETEWISVLFHGQSFMMHQIRKMMSILVLSCRTGTPAQVIDELYGPRDVLIPKMPALGLLLEEPLFDTYNLKVARANEKVTPDHADYRPPITFEPHREAMAAFKEKYVYDNMRRVEDRDGLFDAWIRMVDAYGGNDLLYLNPKGTIPQAAVIKLRERHRKGGFKEKKLFDATSFPEAQQSLEAEEEDEDEEAMEMNKRKRIDTEG</sequence>
<feature type="compositionally biased region" description="Acidic residues" evidence="7">
    <location>
        <begin position="565"/>
        <end position="576"/>
    </location>
</feature>
<dbReference type="InterPro" id="IPR020095">
    <property type="entry name" value="PsdUridine_synth_TruA_C"/>
</dbReference>
<proteinExistence type="inferred from homology"/>
<feature type="region of interest" description="Disordered" evidence="7">
    <location>
        <begin position="551"/>
        <end position="588"/>
    </location>
</feature>
<evidence type="ECO:0000256" key="3">
    <source>
        <dbReference type="ARBA" id="ARBA00023235"/>
    </source>
</evidence>
<evidence type="ECO:0000256" key="6">
    <source>
        <dbReference type="PIRSR" id="PIRSR641708-2"/>
    </source>
</evidence>
<evidence type="ECO:0000313" key="9">
    <source>
        <dbReference type="EMBL" id="KAK7024971.1"/>
    </source>
</evidence>
<dbReference type="InterPro" id="IPR041708">
    <property type="entry name" value="PUS1/PUS2-like"/>
</dbReference>
<dbReference type="PANTHER" id="PTHR11142:SF4">
    <property type="entry name" value="PSEUDOURIDYLATE SYNTHASE 1 HOMOLOG"/>
    <property type="match status" value="1"/>
</dbReference>
<dbReference type="AlphaFoldDB" id="A0AAW0BGF6"/>
<dbReference type="PANTHER" id="PTHR11142">
    <property type="entry name" value="PSEUDOURIDYLATE SYNTHASE"/>
    <property type="match status" value="1"/>
</dbReference>
<dbReference type="FunFam" id="3.30.70.580:FF:000002">
    <property type="entry name" value="tRNA pseudouridine synthase"/>
    <property type="match status" value="1"/>
</dbReference>
<keyword evidence="2" id="KW-0819">tRNA processing</keyword>
<dbReference type="InterPro" id="IPR020097">
    <property type="entry name" value="PsdUridine_synth_TruA_a/b_dom"/>
</dbReference>
<evidence type="ECO:0000256" key="2">
    <source>
        <dbReference type="ARBA" id="ARBA00022694"/>
    </source>
</evidence>
<evidence type="ECO:0000313" key="10">
    <source>
        <dbReference type="Proteomes" id="UP001362999"/>
    </source>
</evidence>
<name>A0AAW0BGF6_9AGAR</name>
<dbReference type="GO" id="GO:0031119">
    <property type="term" value="P:tRNA pseudouridine synthesis"/>
    <property type="evidence" value="ECO:0007669"/>
    <property type="project" value="InterPro"/>
</dbReference>
<dbReference type="GO" id="GO:0009982">
    <property type="term" value="F:pseudouridine synthase activity"/>
    <property type="evidence" value="ECO:0007669"/>
    <property type="project" value="InterPro"/>
</dbReference>
<keyword evidence="3" id="KW-0413">Isomerase</keyword>
<dbReference type="InterPro" id="IPR020103">
    <property type="entry name" value="PsdUridine_synth_cat_dom_sf"/>
</dbReference>
<dbReference type="EMBL" id="JAWWNJ010000034">
    <property type="protein sequence ID" value="KAK7024971.1"/>
    <property type="molecule type" value="Genomic_DNA"/>
</dbReference>
<feature type="domain" description="Pseudouridine synthase I TruA alpha/beta" evidence="8">
    <location>
        <begin position="345"/>
        <end position="450"/>
    </location>
</feature>
<dbReference type="SUPFAM" id="SSF55120">
    <property type="entry name" value="Pseudouridine synthase"/>
    <property type="match status" value="1"/>
</dbReference>
<evidence type="ECO:0000256" key="4">
    <source>
        <dbReference type="ARBA" id="ARBA00036943"/>
    </source>
</evidence>
<feature type="compositionally biased region" description="Acidic residues" evidence="7">
    <location>
        <begin position="132"/>
        <end position="141"/>
    </location>
</feature>
<dbReference type="Pfam" id="PF01416">
    <property type="entry name" value="PseudoU_synth_1"/>
    <property type="match status" value="1"/>
</dbReference>
<reference evidence="9 10" key="1">
    <citation type="journal article" date="2024" name="J Genomics">
        <title>Draft genome sequencing and assembly of Favolaschia claudopus CIRM-BRFM 2984 isolated from oak limbs.</title>
        <authorList>
            <person name="Navarro D."/>
            <person name="Drula E."/>
            <person name="Chaduli D."/>
            <person name="Cazenave R."/>
            <person name="Ahrendt S."/>
            <person name="Wang J."/>
            <person name="Lipzen A."/>
            <person name="Daum C."/>
            <person name="Barry K."/>
            <person name="Grigoriev I.V."/>
            <person name="Favel A."/>
            <person name="Rosso M.N."/>
            <person name="Martin F."/>
        </authorList>
    </citation>
    <scope>NUCLEOTIDE SEQUENCE [LARGE SCALE GENOMIC DNA]</scope>
    <source>
        <strain evidence="9 10">CIRM-BRFM 2984</strain>
    </source>
</reference>
<dbReference type="InterPro" id="IPR020094">
    <property type="entry name" value="TruA/RsuA/RluB/E/F_N"/>
</dbReference>
<feature type="region of interest" description="Disordered" evidence="7">
    <location>
        <begin position="70"/>
        <end position="150"/>
    </location>
</feature>
<feature type="binding site" evidence="6">
    <location>
        <position position="272"/>
    </location>
    <ligand>
        <name>substrate</name>
    </ligand>
</feature>
<feature type="compositionally biased region" description="Basic and acidic residues" evidence="7">
    <location>
        <begin position="87"/>
        <end position="98"/>
    </location>
</feature>
<evidence type="ECO:0000256" key="5">
    <source>
        <dbReference type="PIRSR" id="PIRSR641708-1"/>
    </source>
</evidence>
<comment type="catalytic activity">
    <reaction evidence="4">
        <text>a uridine in tRNA = a pseudouridine in tRNA</text>
        <dbReference type="Rhea" id="RHEA:54572"/>
        <dbReference type="Rhea" id="RHEA-COMP:13339"/>
        <dbReference type="Rhea" id="RHEA-COMP:13934"/>
        <dbReference type="ChEBI" id="CHEBI:65314"/>
        <dbReference type="ChEBI" id="CHEBI:65315"/>
    </reaction>
</comment>
<dbReference type="Gene3D" id="3.30.70.580">
    <property type="entry name" value="Pseudouridine synthase I, catalytic domain, N-terminal subdomain"/>
    <property type="match status" value="1"/>
</dbReference>
<comment type="caution">
    <text evidence="9">The sequence shown here is derived from an EMBL/GenBank/DDBJ whole genome shotgun (WGS) entry which is preliminary data.</text>
</comment>
<dbReference type="NCBIfam" id="TIGR00071">
    <property type="entry name" value="hisT_truA"/>
    <property type="match status" value="1"/>
</dbReference>
<accession>A0AAW0BGF6</accession>
<keyword evidence="10" id="KW-1185">Reference proteome</keyword>
<dbReference type="Gene3D" id="3.30.70.660">
    <property type="entry name" value="Pseudouridine synthase I, catalytic domain, C-terminal subdomain"/>
    <property type="match status" value="1"/>
</dbReference>
<protein>
    <submittedName>
        <fullName evidence="9">tRNA pseudouridine synthase 1</fullName>
    </submittedName>
</protein>
<dbReference type="InterPro" id="IPR001406">
    <property type="entry name" value="PsdUridine_synth_TruA"/>
</dbReference>
<evidence type="ECO:0000259" key="8">
    <source>
        <dbReference type="Pfam" id="PF01416"/>
    </source>
</evidence>
<organism evidence="9 10">
    <name type="scientific">Favolaschia claudopus</name>
    <dbReference type="NCBI Taxonomy" id="2862362"/>
    <lineage>
        <taxon>Eukaryota</taxon>
        <taxon>Fungi</taxon>
        <taxon>Dikarya</taxon>
        <taxon>Basidiomycota</taxon>
        <taxon>Agaricomycotina</taxon>
        <taxon>Agaricomycetes</taxon>
        <taxon>Agaricomycetidae</taxon>
        <taxon>Agaricales</taxon>
        <taxon>Marasmiineae</taxon>
        <taxon>Mycenaceae</taxon>
        <taxon>Favolaschia</taxon>
    </lineage>
</organism>
<evidence type="ECO:0000256" key="1">
    <source>
        <dbReference type="ARBA" id="ARBA00009375"/>
    </source>
</evidence>
<dbReference type="CDD" id="cd02568">
    <property type="entry name" value="PseudoU_synth_PUS1_PUS2"/>
    <property type="match status" value="1"/>
</dbReference>
<comment type="similarity">
    <text evidence="1">Belongs to the tRNA pseudouridine synthase TruA family.</text>
</comment>